<dbReference type="SUPFAM" id="SSF52467">
    <property type="entry name" value="DHS-like NAD/FAD-binding domain"/>
    <property type="match status" value="1"/>
</dbReference>
<dbReference type="InterPro" id="IPR026591">
    <property type="entry name" value="Sirtuin_cat_small_dom_sf"/>
</dbReference>
<dbReference type="EMBL" id="JAPOHD010000005">
    <property type="protein sequence ID" value="MCY1719047.1"/>
    <property type="molecule type" value="Genomic_DNA"/>
</dbReference>
<feature type="domain" description="Deacetylase sirtuin-type" evidence="5">
    <location>
        <begin position="7"/>
        <end position="255"/>
    </location>
</feature>
<feature type="binding site" evidence="4">
    <location>
        <position position="136"/>
    </location>
    <ligand>
        <name>Zn(2+)</name>
        <dbReference type="ChEBI" id="CHEBI:29105"/>
    </ligand>
</feature>
<dbReference type="CDD" id="cd01407">
    <property type="entry name" value="SIR2-fam"/>
    <property type="match status" value="1"/>
</dbReference>
<keyword evidence="7" id="KW-1185">Reference proteome</keyword>
<dbReference type="NCBIfam" id="NF001753">
    <property type="entry name" value="PRK00481.1-3"/>
    <property type="match status" value="1"/>
</dbReference>
<dbReference type="GO" id="GO:0017136">
    <property type="term" value="F:histone deacetylase activity, NAD-dependent"/>
    <property type="evidence" value="ECO:0007669"/>
    <property type="project" value="TreeGrafter"/>
</dbReference>
<keyword evidence="4" id="KW-0862">Zinc</keyword>
<dbReference type="Gene3D" id="3.40.50.1220">
    <property type="entry name" value="TPP-binding domain"/>
    <property type="match status" value="1"/>
</dbReference>
<dbReference type="InterPro" id="IPR050134">
    <property type="entry name" value="NAD-dep_sirtuin_deacylases"/>
</dbReference>
<dbReference type="PANTHER" id="PTHR11085">
    <property type="entry name" value="NAD-DEPENDENT PROTEIN DEACYLASE SIRTUIN-5, MITOCHONDRIAL-RELATED"/>
    <property type="match status" value="1"/>
</dbReference>
<comment type="caution">
    <text evidence="6">The sequence shown here is derived from an EMBL/GenBank/DDBJ whole genome shotgun (WGS) entry which is preliminary data.</text>
</comment>
<reference evidence="6" key="1">
    <citation type="submission" date="2022-11" db="EMBL/GenBank/DDBJ databases">
        <title>Marilongibacter aestuarii gen. nov., sp. nov., isolated from tidal flat sediment.</title>
        <authorList>
            <person name="Jiayan W."/>
        </authorList>
    </citation>
    <scope>NUCLEOTIDE SEQUENCE</scope>
    <source>
        <strain evidence="6">Z1-6</strain>
    </source>
</reference>
<dbReference type="InterPro" id="IPR026590">
    <property type="entry name" value="Ssirtuin_cat_dom"/>
</dbReference>
<dbReference type="GO" id="GO:0046872">
    <property type="term" value="F:metal ion binding"/>
    <property type="evidence" value="ECO:0007669"/>
    <property type="project" value="UniProtKB-KW"/>
</dbReference>
<dbReference type="GO" id="GO:0070403">
    <property type="term" value="F:NAD+ binding"/>
    <property type="evidence" value="ECO:0007669"/>
    <property type="project" value="InterPro"/>
</dbReference>
<feature type="binding site" evidence="4">
    <location>
        <position position="160"/>
    </location>
    <ligand>
        <name>Zn(2+)</name>
        <dbReference type="ChEBI" id="CHEBI:29105"/>
    </ligand>
</feature>
<dbReference type="InterPro" id="IPR003000">
    <property type="entry name" value="Sirtuin"/>
</dbReference>
<dbReference type="Proteomes" id="UP001145087">
    <property type="component" value="Unassembled WGS sequence"/>
</dbReference>
<evidence type="ECO:0000313" key="7">
    <source>
        <dbReference type="Proteomes" id="UP001145087"/>
    </source>
</evidence>
<name>A0A9X3F3D3_9BACT</name>
<evidence type="ECO:0000256" key="1">
    <source>
        <dbReference type="ARBA" id="ARBA00012928"/>
    </source>
</evidence>
<dbReference type="Gene3D" id="3.30.1600.10">
    <property type="entry name" value="SIR2/SIRT2 'Small Domain"/>
    <property type="match status" value="1"/>
</dbReference>
<evidence type="ECO:0000259" key="5">
    <source>
        <dbReference type="PROSITE" id="PS50305"/>
    </source>
</evidence>
<proteinExistence type="predicted"/>
<evidence type="ECO:0000256" key="3">
    <source>
        <dbReference type="ARBA" id="ARBA00023027"/>
    </source>
</evidence>
<evidence type="ECO:0000313" key="6">
    <source>
        <dbReference type="EMBL" id="MCY1719047.1"/>
    </source>
</evidence>
<dbReference type="AlphaFoldDB" id="A0A9X3F3D3"/>
<gene>
    <name evidence="6" type="ORF">OU798_01750</name>
</gene>
<dbReference type="Pfam" id="PF02146">
    <property type="entry name" value="SIR2"/>
    <property type="match status" value="1"/>
</dbReference>
<dbReference type="RefSeq" id="WP_343331384.1">
    <property type="nucleotide sequence ID" value="NZ_JAPOHD010000005.1"/>
</dbReference>
<evidence type="ECO:0000256" key="4">
    <source>
        <dbReference type="PROSITE-ProRule" id="PRU00236"/>
    </source>
</evidence>
<keyword evidence="3" id="KW-0520">NAD</keyword>
<keyword evidence="6" id="KW-0012">Acyltransferase</keyword>
<feature type="active site" description="Proton acceptor" evidence="4">
    <location>
        <position position="128"/>
    </location>
</feature>
<evidence type="ECO:0000256" key="2">
    <source>
        <dbReference type="ARBA" id="ARBA00022679"/>
    </source>
</evidence>
<protein>
    <recommendedName>
        <fullName evidence="1">protein acetyllysine N-acetyltransferase</fullName>
        <ecNumber evidence="1">2.3.1.286</ecNumber>
    </recommendedName>
</protein>
<dbReference type="PROSITE" id="PS50305">
    <property type="entry name" value="SIRTUIN"/>
    <property type="match status" value="1"/>
</dbReference>
<feature type="binding site" evidence="4">
    <location>
        <position position="157"/>
    </location>
    <ligand>
        <name>Zn(2+)</name>
        <dbReference type="ChEBI" id="CHEBI:29105"/>
    </ligand>
</feature>
<keyword evidence="2 6" id="KW-0808">Transferase</keyword>
<accession>A0A9X3F3D3</accession>
<feature type="binding site" evidence="4">
    <location>
        <position position="139"/>
    </location>
    <ligand>
        <name>Zn(2+)</name>
        <dbReference type="ChEBI" id="CHEBI:29105"/>
    </ligand>
</feature>
<dbReference type="PANTHER" id="PTHR11085:SF10">
    <property type="entry name" value="NAD-DEPENDENT PROTEIN DEACYLASE SIRTUIN-5, MITOCHONDRIAL-RELATED"/>
    <property type="match status" value="1"/>
</dbReference>
<organism evidence="6 7">
    <name type="scientific">Draconibacterium aestuarii</name>
    <dbReference type="NCBI Taxonomy" id="2998507"/>
    <lineage>
        <taxon>Bacteria</taxon>
        <taxon>Pseudomonadati</taxon>
        <taxon>Bacteroidota</taxon>
        <taxon>Bacteroidia</taxon>
        <taxon>Marinilabiliales</taxon>
        <taxon>Prolixibacteraceae</taxon>
        <taxon>Draconibacterium</taxon>
    </lineage>
</organism>
<keyword evidence="4" id="KW-0479">Metal-binding</keyword>
<sequence length="255" mass="28824">MNSTLLTKSLIDKLWKASHLIRKAKYAVAFTGAGISVESGIPPFRGENGLWNTTDPIFLEIEFFRKKPLQSWQKIKEIFYDSLGDAEPNIAHQVLAKMEERSFLETVITQNIDHLHQKAGSKYVYEIHGTYKQLVCTECSSEYDMSFADLNYLPPTCFVCKGILKPDMVFFNEPIPAFAKKRSFEEAQKCDVLLIIGTNAEVLPAADIPIKAKEHGAKIIEINIKPSHFTNTVTDIFLQMKATEAMSELGKLLYL</sequence>
<dbReference type="InterPro" id="IPR029035">
    <property type="entry name" value="DHS-like_NAD/FAD-binding_dom"/>
</dbReference>
<dbReference type="EC" id="2.3.1.286" evidence="1"/>